<protein>
    <recommendedName>
        <fullName evidence="3">NodB homology domain-containing protein</fullName>
    </recommendedName>
</protein>
<dbReference type="SUPFAM" id="SSF88713">
    <property type="entry name" value="Glycoside hydrolase/deacetylase"/>
    <property type="match status" value="1"/>
</dbReference>
<sequence>MQSLSLGVANPGLGLEAMLEQIGINWLKADLAKGIKQESFAAIAVNKVLSGNERQNLARYLERGGAAITFGNFAGSLGLEIEAVEKFIRFIEPSGELFNGSGLLWVQSKGFLLHGASQGLINGKQPAVLLKKVGRGLLIVLPFSPGSLFLDERAEKRGFYSRKRFPGERVSSVSKGNLSTVLLNCLSKLFEHRALPLVHKWFYPGKSSSVFGFHVDVDNGFEQDIEKAYRVLKGKARWFLNIEEVKKSSKALQLLAAEKVGSHGFHHCIYSSFQENLANISRAQRFLESRGIKPMGFSSPNGAWNQSLGKALEKKGCGFAVAFGLGYDGLPFHPVVGGRRAGLLLVPVHPICIGLLKTMDFSEAEMREYFEMVFERNISANLPAFFYGHPFKRIARFPNVVSGLVETAEKRRDVCKADVAGFAAWWKKRERKRFSAGFEKNRLFLRTLNNDAQFSVRILFNGFEKICPMEEKQIDLSRLALQRKSKRLFLNDTVRKPSGVGKKFFIKSLLGKILKALPI</sequence>
<evidence type="ECO:0000313" key="2">
    <source>
        <dbReference type="Proteomes" id="UP000809243"/>
    </source>
</evidence>
<comment type="caution">
    <text evidence="1">The sequence shown here is derived from an EMBL/GenBank/DDBJ whole genome shotgun (WGS) entry which is preliminary data.</text>
</comment>
<dbReference type="Proteomes" id="UP000809243">
    <property type="component" value="Unassembled WGS sequence"/>
</dbReference>
<dbReference type="GO" id="GO:0005975">
    <property type="term" value="P:carbohydrate metabolic process"/>
    <property type="evidence" value="ECO:0007669"/>
    <property type="project" value="InterPro"/>
</dbReference>
<name>A0A939C8X9_9ARCH</name>
<dbReference type="AlphaFoldDB" id="A0A939C8X9"/>
<dbReference type="EMBL" id="JAFGDB010000053">
    <property type="protein sequence ID" value="MBN2067457.1"/>
    <property type="molecule type" value="Genomic_DNA"/>
</dbReference>
<organism evidence="1 2">
    <name type="scientific">Candidatus Iainarchaeum sp</name>
    <dbReference type="NCBI Taxonomy" id="3101447"/>
    <lineage>
        <taxon>Archaea</taxon>
        <taxon>Candidatus Iainarchaeota</taxon>
        <taxon>Candidatus Iainarchaeia</taxon>
        <taxon>Candidatus Iainarchaeales</taxon>
        <taxon>Candidatus Iainarchaeaceae</taxon>
        <taxon>Candidatus Iainarchaeum</taxon>
    </lineage>
</organism>
<reference evidence="1" key="1">
    <citation type="submission" date="2021-01" db="EMBL/GenBank/DDBJ databases">
        <title>Active Sulfur Cycling in an Early Earth Analoge.</title>
        <authorList>
            <person name="Hahn C.R."/>
            <person name="Youssef N.H."/>
            <person name="Elshahed M."/>
        </authorList>
    </citation>
    <scope>NUCLEOTIDE SEQUENCE</scope>
    <source>
        <strain evidence="1">Zod_Metabat.1151</strain>
    </source>
</reference>
<dbReference type="Gene3D" id="3.20.20.370">
    <property type="entry name" value="Glycoside hydrolase/deacetylase"/>
    <property type="match status" value="1"/>
</dbReference>
<gene>
    <name evidence="1" type="ORF">JW744_03245</name>
</gene>
<evidence type="ECO:0008006" key="3">
    <source>
        <dbReference type="Google" id="ProtNLM"/>
    </source>
</evidence>
<evidence type="ECO:0000313" key="1">
    <source>
        <dbReference type="EMBL" id="MBN2067457.1"/>
    </source>
</evidence>
<proteinExistence type="predicted"/>
<accession>A0A939C8X9</accession>
<dbReference type="InterPro" id="IPR011330">
    <property type="entry name" value="Glyco_hydro/deAcase_b/a-brl"/>
</dbReference>